<evidence type="ECO:0000313" key="1">
    <source>
        <dbReference type="EMBL" id="OTF80885.1"/>
    </source>
</evidence>
<organism evidence="1 2">
    <name type="scientific">Euroglyphus maynei</name>
    <name type="common">Mayne's house dust mite</name>
    <dbReference type="NCBI Taxonomy" id="6958"/>
    <lineage>
        <taxon>Eukaryota</taxon>
        <taxon>Metazoa</taxon>
        <taxon>Ecdysozoa</taxon>
        <taxon>Arthropoda</taxon>
        <taxon>Chelicerata</taxon>
        <taxon>Arachnida</taxon>
        <taxon>Acari</taxon>
        <taxon>Acariformes</taxon>
        <taxon>Sarcoptiformes</taxon>
        <taxon>Astigmata</taxon>
        <taxon>Psoroptidia</taxon>
        <taxon>Analgoidea</taxon>
        <taxon>Pyroglyphidae</taxon>
        <taxon>Pyroglyphinae</taxon>
        <taxon>Euroglyphus</taxon>
    </lineage>
</organism>
<proteinExistence type="predicted"/>
<dbReference type="Proteomes" id="UP000194236">
    <property type="component" value="Unassembled WGS sequence"/>
</dbReference>
<protein>
    <submittedName>
        <fullName evidence="1">Uncharacterized protein</fullName>
    </submittedName>
</protein>
<dbReference type="AlphaFoldDB" id="A0A1Y3BP11"/>
<dbReference type="EMBL" id="MUJZ01016147">
    <property type="protein sequence ID" value="OTF80885.1"/>
    <property type="molecule type" value="Genomic_DNA"/>
</dbReference>
<evidence type="ECO:0000313" key="2">
    <source>
        <dbReference type="Proteomes" id="UP000194236"/>
    </source>
</evidence>
<gene>
    <name evidence="1" type="ORF">BLA29_006054</name>
</gene>
<dbReference type="OrthoDB" id="10460226at2759"/>
<comment type="caution">
    <text evidence="1">The sequence shown here is derived from an EMBL/GenBank/DDBJ whole genome shotgun (WGS) entry which is preliminary data.</text>
</comment>
<sequence length="154" mass="18337">MASYQESQKKRKIALRKFNDYYNSFIDDHGEEIVGEKTKIRALIEEIRKLNRHLAENDSLFDETLVEQFNSDAHRLAKFLNETQSMNIVNDKVEESNNDKRPTAETRRNQKQEIHNIENNDNNFDMIQTDKNIDALLNNYYINRLKLTNTNWLD</sequence>
<reference evidence="1 2" key="1">
    <citation type="submission" date="2017-03" db="EMBL/GenBank/DDBJ databases">
        <title>Genome Survey of Euroglyphus maynei.</title>
        <authorList>
            <person name="Arlian L.G."/>
            <person name="Morgan M.S."/>
            <person name="Rider S.D."/>
        </authorList>
    </citation>
    <scope>NUCLEOTIDE SEQUENCE [LARGE SCALE GENOMIC DNA]</scope>
    <source>
        <strain evidence="1">Arlian Lab</strain>
        <tissue evidence="1">Whole body</tissue>
    </source>
</reference>
<keyword evidence="2" id="KW-1185">Reference proteome</keyword>
<accession>A0A1Y3BP11</accession>
<name>A0A1Y3BP11_EURMA</name>
<feature type="non-terminal residue" evidence="1">
    <location>
        <position position="154"/>
    </location>
</feature>